<dbReference type="KEGG" id="vg:64767092"/>
<dbReference type="EMBL" id="MK937592">
    <property type="protein sequence ID" value="QDH91846.1"/>
    <property type="molecule type" value="Genomic_DNA"/>
</dbReference>
<dbReference type="GeneID" id="64767092"/>
<evidence type="ECO:0000313" key="1">
    <source>
        <dbReference type="EMBL" id="QDH91846.1"/>
    </source>
</evidence>
<sequence>MITCPFCGRRYGTPRESRVHLLAFTAAKERCDEFPPAHEYRRYRYGRPLPC</sequence>
<protein>
    <submittedName>
        <fullName evidence="1">Uncharacterized protein</fullName>
    </submittedName>
</protein>
<dbReference type="RefSeq" id="YP_010059860.1">
    <property type="nucleotide sequence ID" value="NC_054727.1"/>
</dbReference>
<dbReference type="Proteomes" id="UP000316777">
    <property type="component" value="Segment"/>
</dbReference>
<keyword evidence="2" id="KW-1185">Reference proteome</keyword>
<proteinExistence type="predicted"/>
<gene>
    <name evidence="1" type="primary">171</name>
    <name evidence="1" type="ORF">SEA_PHRAPPUCCINO_171</name>
</gene>
<accession>A0A514DE08</accession>
<name>A0A514DE08_9CAUD</name>
<evidence type="ECO:0000313" key="2">
    <source>
        <dbReference type="Proteomes" id="UP000316777"/>
    </source>
</evidence>
<organism evidence="1 2">
    <name type="scientific">Mycobacterium phage Phrappuccino</name>
    <dbReference type="NCBI Taxonomy" id="2591223"/>
    <lineage>
        <taxon>Viruses</taxon>
        <taxon>Duplodnaviria</taxon>
        <taxon>Heunggongvirae</taxon>
        <taxon>Uroviricota</taxon>
        <taxon>Caudoviricetes</taxon>
        <taxon>Phrappuccinovirus</taxon>
        <taxon>Phrappuccinovirus phrappuccino</taxon>
        <taxon>Phreappuccinovirus Phrappuccino</taxon>
    </lineage>
</organism>
<reference evidence="1 2" key="1">
    <citation type="submission" date="2019-05" db="EMBL/GenBank/DDBJ databases">
        <authorList>
            <person name="Pope W.H."/>
            <person name="Garlena R.A."/>
            <person name="Russell D.A."/>
            <person name="Jacobs-Sera D."/>
            <person name="Hatfull G.F."/>
        </authorList>
    </citation>
    <scope>NUCLEOTIDE SEQUENCE [LARGE SCALE GENOMIC DNA]</scope>
</reference>